<keyword evidence="1" id="KW-0472">Membrane</keyword>
<sequence>MKGFYQPAGKLTACSLGNDGAFLANYVRKNALRVGLGIVSVVMGLTLLLFSIFAPLTSAFKRSLGYYSVASILFAVLQMQEEMQLTVLFGHYHVWCLFTYPVMVLLPFLLTMTINAQLEQALNERKSELYAAAKQD</sequence>
<feature type="transmembrane region" description="Helical" evidence="1">
    <location>
        <begin position="31"/>
        <end position="52"/>
    </location>
</feature>
<accession>A0A1L3JWY4</accession>
<evidence type="ECO:0000256" key="1">
    <source>
        <dbReference type="SAM" id="Phobius"/>
    </source>
</evidence>
<keyword evidence="1" id="KW-1133">Transmembrane helix</keyword>
<dbReference type="RefSeq" id="WP_003617339.1">
    <property type="nucleotide sequence ID" value="NZ_BJLO01000006.1"/>
</dbReference>
<protein>
    <submittedName>
        <fullName evidence="2">DUF2304 domain-containing protein</fullName>
    </submittedName>
</protein>
<evidence type="ECO:0000313" key="2">
    <source>
        <dbReference type="EMBL" id="AZA16470.1"/>
    </source>
</evidence>
<proteinExistence type="predicted"/>
<organism evidence="2">
    <name type="scientific">Lactobacillus delbrueckii subsp. lactis</name>
    <dbReference type="NCBI Taxonomy" id="29397"/>
    <lineage>
        <taxon>Bacteria</taxon>
        <taxon>Bacillati</taxon>
        <taxon>Bacillota</taxon>
        <taxon>Bacilli</taxon>
        <taxon>Lactobacillales</taxon>
        <taxon>Lactobacillaceae</taxon>
        <taxon>Lactobacillus</taxon>
    </lineage>
</organism>
<name>A0A1L3JWY4_LACDL</name>
<feature type="transmembrane region" description="Helical" evidence="1">
    <location>
        <begin position="92"/>
        <end position="116"/>
    </location>
</feature>
<reference evidence="2" key="1">
    <citation type="submission" date="2018-07" db="EMBL/GenBank/DDBJ databases">
        <authorList>
            <person name="Somerville V."/>
        </authorList>
    </citation>
    <scope>NUCLEOTIDE SEQUENCE</scope>
    <source>
        <strain evidence="2">NWC_2_2</strain>
    </source>
</reference>
<keyword evidence="1" id="KW-0812">Transmembrane</keyword>
<gene>
    <name evidence="2" type="ORF">DQL93_08205</name>
</gene>
<dbReference type="EMBL" id="CP031023">
    <property type="protein sequence ID" value="AZA16470.1"/>
    <property type="molecule type" value="Genomic_DNA"/>
</dbReference>
<dbReference type="AlphaFoldDB" id="A0A1L3JWY4"/>